<keyword evidence="1" id="KW-0472">Membrane</keyword>
<reference evidence="2" key="1">
    <citation type="submission" date="2022-10" db="EMBL/GenBank/DDBJ databases">
        <title>The complete genomes of actinobacterial strains from the NBC collection.</title>
        <authorList>
            <person name="Joergensen T.S."/>
            <person name="Alvarez Arevalo M."/>
            <person name="Sterndorff E.B."/>
            <person name="Faurdal D."/>
            <person name="Vuksanovic O."/>
            <person name="Mourched A.-S."/>
            <person name="Charusanti P."/>
            <person name="Shaw S."/>
            <person name="Blin K."/>
            <person name="Weber T."/>
        </authorList>
    </citation>
    <scope>NUCLEOTIDE SEQUENCE</scope>
    <source>
        <strain evidence="2">NBC_00003</strain>
    </source>
</reference>
<keyword evidence="1" id="KW-0812">Transmembrane</keyword>
<feature type="transmembrane region" description="Helical" evidence="1">
    <location>
        <begin position="621"/>
        <end position="643"/>
    </location>
</feature>
<keyword evidence="1" id="KW-1133">Transmembrane helix</keyword>
<protein>
    <recommendedName>
        <fullName evidence="3">Permease</fullName>
    </recommendedName>
</protein>
<evidence type="ECO:0000313" key="2">
    <source>
        <dbReference type="EMBL" id="WTW62093.1"/>
    </source>
</evidence>
<feature type="transmembrane region" description="Helical" evidence="1">
    <location>
        <begin position="664"/>
        <end position="688"/>
    </location>
</feature>
<sequence>MRRCSLSWQLLRMGRAAGRRAGDGQVRAVALLLATAVLALGLSAVAATYAAYDGIDRRTAARGVQLHDAFPDRPAVALAALGSGVIQGRQFSVDYVRPLFPAMPLPPGIDRWPGPGEALLSPALSRILRAEGTPNRYGKPVGEIRSEGLASPGERYAYVNPTDRQLDREHAYPIAGFGGGVVSGDKMVIAGRERLLTALYLILLPAGVLIVVAVRMGSAGRDRRTALVSALGGGQRHRALLNLGEAALPVAAGAVLGLLPALGVMASDDVQLPWIDYWLCSADLRRWWAAFTLAGLAAAGVLLVLVCAVHRPAKRREARSTRLAARRSRLVRWAAAACPVLVIGTVRGPASLDPSQYSALRMQLYNTGVVAVMATLPCAVAVGAAALGPRLARWSRRTGDAGALVSGRHAAAHPGVTARLVAGVGIALVLVSQVQLKTVQFDRSAHEARVVADRVGDGILLMKVSGRLSPAQVADLLGQLPTGVETLALYGPQSAGPSAADGSGTALLQGPCRALRAVRLPCSPQPEAVSSGAADRRIVEAVRCVTPVVDSFAVRQAAVLPGQSSKVPLRYVLAAPDGKSLPRAEIEQLLLDTLPLGAARAETPGAAGADGTVESVAHGRWVLFFGVPGVLIVALAVVLANLAEFLRFSRDLAPLSVLTGRRKLYYSAAAWALLVPLIGAIAVSALTAKWLAAPQESPADGVELSPGVLITTSAALAGLALLTWWWGSRAAIRRSAQWRPYGE</sequence>
<dbReference type="AlphaFoldDB" id="A0AAU2V437"/>
<feature type="transmembrane region" description="Helical" evidence="1">
    <location>
        <begin position="246"/>
        <end position="267"/>
    </location>
</feature>
<feature type="transmembrane region" description="Helical" evidence="1">
    <location>
        <begin position="708"/>
        <end position="727"/>
    </location>
</feature>
<feature type="transmembrane region" description="Helical" evidence="1">
    <location>
        <begin position="368"/>
        <end position="387"/>
    </location>
</feature>
<feature type="transmembrane region" description="Helical" evidence="1">
    <location>
        <begin position="416"/>
        <end position="436"/>
    </location>
</feature>
<feature type="transmembrane region" description="Helical" evidence="1">
    <location>
        <begin position="287"/>
        <end position="309"/>
    </location>
</feature>
<organism evidence="2">
    <name type="scientific">Streptomyces sp. NBC_00003</name>
    <dbReference type="NCBI Taxonomy" id="2903608"/>
    <lineage>
        <taxon>Bacteria</taxon>
        <taxon>Bacillati</taxon>
        <taxon>Actinomycetota</taxon>
        <taxon>Actinomycetes</taxon>
        <taxon>Kitasatosporales</taxon>
        <taxon>Streptomycetaceae</taxon>
        <taxon>Streptomyces</taxon>
    </lineage>
</organism>
<evidence type="ECO:0000256" key="1">
    <source>
        <dbReference type="SAM" id="Phobius"/>
    </source>
</evidence>
<name>A0AAU2V437_9ACTN</name>
<accession>A0AAU2V437</accession>
<feature type="transmembrane region" description="Helical" evidence="1">
    <location>
        <begin position="330"/>
        <end position="348"/>
    </location>
</feature>
<evidence type="ECO:0008006" key="3">
    <source>
        <dbReference type="Google" id="ProtNLM"/>
    </source>
</evidence>
<proteinExistence type="predicted"/>
<feature type="transmembrane region" description="Helical" evidence="1">
    <location>
        <begin position="195"/>
        <end position="214"/>
    </location>
</feature>
<gene>
    <name evidence="2" type="ORF">OG549_16295</name>
</gene>
<dbReference type="EMBL" id="CP108318">
    <property type="protein sequence ID" value="WTW62093.1"/>
    <property type="molecule type" value="Genomic_DNA"/>
</dbReference>